<name>A0A834L8V2_RHOSS</name>
<dbReference type="GO" id="GO:0009704">
    <property type="term" value="P:de-etiolation"/>
    <property type="evidence" value="ECO:0007669"/>
    <property type="project" value="InterPro"/>
</dbReference>
<dbReference type="OrthoDB" id="2015023at2759"/>
<dbReference type="PANTHER" id="PTHR34209">
    <property type="entry name" value="RHODANESE/CELL CYCLE CONTROL PHOSPHATASE SUPERFAMILY PROTEIN"/>
    <property type="match status" value="1"/>
</dbReference>
<evidence type="ECO:0000313" key="4">
    <source>
        <dbReference type="Proteomes" id="UP000626092"/>
    </source>
</evidence>
<dbReference type="PANTHER" id="PTHR34209:SF1">
    <property type="entry name" value="CALCIUM SENSING RECEPTOR, CHLOROPLASTIC"/>
    <property type="match status" value="1"/>
</dbReference>
<feature type="domain" description="Rhodanese" evidence="2">
    <location>
        <begin position="244"/>
        <end position="365"/>
    </location>
</feature>
<evidence type="ECO:0000313" key="3">
    <source>
        <dbReference type="EMBL" id="KAF7123889.1"/>
    </source>
</evidence>
<dbReference type="Pfam" id="PF00581">
    <property type="entry name" value="Rhodanese"/>
    <property type="match status" value="1"/>
</dbReference>
<dbReference type="SMART" id="SM00450">
    <property type="entry name" value="RHOD"/>
    <property type="match status" value="1"/>
</dbReference>
<dbReference type="EMBL" id="WJXA01000012">
    <property type="protein sequence ID" value="KAF7123889.1"/>
    <property type="molecule type" value="Genomic_DNA"/>
</dbReference>
<dbReference type="CDD" id="cd00158">
    <property type="entry name" value="RHOD"/>
    <property type="match status" value="1"/>
</dbReference>
<proteinExistence type="predicted"/>
<dbReference type="GO" id="GO:0071277">
    <property type="term" value="P:cellular response to calcium ion"/>
    <property type="evidence" value="ECO:0007669"/>
    <property type="project" value="InterPro"/>
</dbReference>
<feature type="compositionally biased region" description="Pro residues" evidence="1">
    <location>
        <begin position="15"/>
        <end position="26"/>
    </location>
</feature>
<dbReference type="InterPro" id="IPR001763">
    <property type="entry name" value="Rhodanese-like_dom"/>
</dbReference>
<accession>A0A834L8V2</accession>
<dbReference type="SUPFAM" id="SSF52821">
    <property type="entry name" value="Rhodanese/Cell cycle control phosphatase"/>
    <property type="match status" value="1"/>
</dbReference>
<dbReference type="InterPro" id="IPR036873">
    <property type="entry name" value="Rhodanese-like_dom_sf"/>
</dbReference>
<dbReference type="PROSITE" id="PS50206">
    <property type="entry name" value="RHODANESE_3"/>
    <property type="match status" value="1"/>
</dbReference>
<dbReference type="Proteomes" id="UP000626092">
    <property type="component" value="Unassembled WGS sequence"/>
</dbReference>
<comment type="caution">
    <text evidence="3">The sequence shown here is derived from an EMBL/GenBank/DDBJ whole genome shotgun (WGS) entry which is preliminary data.</text>
</comment>
<gene>
    <name evidence="3" type="ORF">RHSIM_Rhsim12G0145700</name>
</gene>
<feature type="region of interest" description="Disordered" evidence="1">
    <location>
        <begin position="1"/>
        <end position="50"/>
    </location>
</feature>
<protein>
    <recommendedName>
        <fullName evidence="2">Rhodanese domain-containing protein</fullName>
    </recommendedName>
</protein>
<dbReference type="GO" id="GO:0090333">
    <property type="term" value="P:regulation of stomatal closure"/>
    <property type="evidence" value="ECO:0007669"/>
    <property type="project" value="InterPro"/>
</dbReference>
<dbReference type="AlphaFoldDB" id="A0A834L8V2"/>
<organism evidence="3 4">
    <name type="scientific">Rhododendron simsii</name>
    <name type="common">Sims's rhododendron</name>
    <dbReference type="NCBI Taxonomy" id="118357"/>
    <lineage>
        <taxon>Eukaryota</taxon>
        <taxon>Viridiplantae</taxon>
        <taxon>Streptophyta</taxon>
        <taxon>Embryophyta</taxon>
        <taxon>Tracheophyta</taxon>
        <taxon>Spermatophyta</taxon>
        <taxon>Magnoliopsida</taxon>
        <taxon>eudicotyledons</taxon>
        <taxon>Gunneridae</taxon>
        <taxon>Pentapetalae</taxon>
        <taxon>asterids</taxon>
        <taxon>Ericales</taxon>
        <taxon>Ericaceae</taxon>
        <taxon>Ericoideae</taxon>
        <taxon>Rhodoreae</taxon>
        <taxon>Rhododendron</taxon>
    </lineage>
</organism>
<sequence>MVMALRASATARHPLPQPLPPPPPRSPSLSKSTASTRTTTQFRPSSVPPSITSTTLSLFALFTAPPHEAKALSLPKEQVVSSLTQVEKTIDQAQEVGSSFFDVAQRIFQVVAETVKPGIDVALPMLKQGGEQAVKIASPVVSEASKKALDAIESSGFDTQPVLSAAKTVADAAQQTTKVIEGAKPIASSTIETISSTDPVTIVGAGGALFLVYLLFPPIWSAVSFSLRGYKGELSPAQALDLISSRNYLMIDIRSEKDKNKAGIPRLPSSAKNRVIAIPLEELPSRLKGLVRNAKKVEAEIAALKISYLKKISKGSNIVIMDSLSDSAKIVARTLTSLGFKNCWVVAGGFSGGRGWLQSRLGADTYNVSIAEVLSPSRVIPAAVRRFGTTTPTTPAKLLPGGSD</sequence>
<evidence type="ECO:0000256" key="1">
    <source>
        <dbReference type="SAM" id="MobiDB-lite"/>
    </source>
</evidence>
<reference evidence="3" key="1">
    <citation type="submission" date="2019-11" db="EMBL/GenBank/DDBJ databases">
        <authorList>
            <person name="Liu Y."/>
            <person name="Hou J."/>
            <person name="Li T.-Q."/>
            <person name="Guan C.-H."/>
            <person name="Wu X."/>
            <person name="Wu H.-Z."/>
            <person name="Ling F."/>
            <person name="Zhang R."/>
            <person name="Shi X.-G."/>
            <person name="Ren J.-P."/>
            <person name="Chen E.-F."/>
            <person name="Sun J.-M."/>
        </authorList>
    </citation>
    <scope>NUCLEOTIDE SEQUENCE</scope>
    <source>
        <strain evidence="3">Adult_tree_wgs_1</strain>
        <tissue evidence="3">Leaves</tissue>
    </source>
</reference>
<dbReference type="Gene3D" id="3.40.250.10">
    <property type="entry name" value="Rhodanese-like domain"/>
    <property type="match status" value="1"/>
</dbReference>
<feature type="compositionally biased region" description="Polar residues" evidence="1">
    <location>
        <begin position="31"/>
        <end position="43"/>
    </location>
</feature>
<dbReference type="InterPro" id="IPR044690">
    <property type="entry name" value="CAS_plant"/>
</dbReference>
<evidence type="ECO:0000259" key="2">
    <source>
        <dbReference type="PROSITE" id="PS50206"/>
    </source>
</evidence>
<keyword evidence="4" id="KW-1185">Reference proteome</keyword>